<keyword evidence="2" id="KW-1185">Reference proteome</keyword>
<gene>
    <name evidence="1" type="primary">WBGene00283183</name>
</gene>
<reference evidence="2" key="1">
    <citation type="journal article" date="2008" name="Nat. Genet.">
        <title>The Pristionchus pacificus genome provides a unique perspective on nematode lifestyle and parasitism.</title>
        <authorList>
            <person name="Dieterich C."/>
            <person name="Clifton S.W."/>
            <person name="Schuster L.N."/>
            <person name="Chinwalla A."/>
            <person name="Delehaunty K."/>
            <person name="Dinkelacker I."/>
            <person name="Fulton L."/>
            <person name="Fulton R."/>
            <person name="Godfrey J."/>
            <person name="Minx P."/>
            <person name="Mitreva M."/>
            <person name="Roeseler W."/>
            <person name="Tian H."/>
            <person name="Witte H."/>
            <person name="Yang S.P."/>
            <person name="Wilson R.K."/>
            <person name="Sommer R.J."/>
        </authorList>
    </citation>
    <scope>NUCLEOTIDE SEQUENCE [LARGE SCALE GENOMIC DNA]</scope>
    <source>
        <strain evidence="2">PS312</strain>
    </source>
</reference>
<accession>A0A2A6B4L9</accession>
<protein>
    <submittedName>
        <fullName evidence="1">Uncharacterized protein</fullName>
    </submittedName>
</protein>
<dbReference type="AlphaFoldDB" id="A0A2A6B4L9"/>
<reference evidence="1" key="2">
    <citation type="submission" date="2022-06" db="UniProtKB">
        <authorList>
            <consortium name="EnsemblMetazoa"/>
        </authorList>
    </citation>
    <scope>IDENTIFICATION</scope>
    <source>
        <strain evidence="1">PS312</strain>
    </source>
</reference>
<proteinExistence type="predicted"/>
<name>A0A2A6B4L9_PRIPA</name>
<evidence type="ECO:0000313" key="1">
    <source>
        <dbReference type="EnsemblMetazoa" id="PPA44814.1"/>
    </source>
</evidence>
<dbReference type="Proteomes" id="UP000005239">
    <property type="component" value="Unassembled WGS sequence"/>
</dbReference>
<accession>A0A8R1Z5N8</accession>
<dbReference type="EnsemblMetazoa" id="PPA44814.1">
    <property type="protein sequence ID" value="PPA44814.1"/>
    <property type="gene ID" value="WBGene00283183"/>
</dbReference>
<organism evidence="1 2">
    <name type="scientific">Pristionchus pacificus</name>
    <name type="common">Parasitic nematode worm</name>
    <dbReference type="NCBI Taxonomy" id="54126"/>
    <lineage>
        <taxon>Eukaryota</taxon>
        <taxon>Metazoa</taxon>
        <taxon>Ecdysozoa</taxon>
        <taxon>Nematoda</taxon>
        <taxon>Chromadorea</taxon>
        <taxon>Rhabditida</taxon>
        <taxon>Rhabditina</taxon>
        <taxon>Diplogasteromorpha</taxon>
        <taxon>Diplogasteroidea</taxon>
        <taxon>Neodiplogasteridae</taxon>
        <taxon>Pristionchus</taxon>
    </lineage>
</organism>
<evidence type="ECO:0000313" key="2">
    <source>
        <dbReference type="Proteomes" id="UP000005239"/>
    </source>
</evidence>
<sequence>MWEFVYYSVEAKESELFNDWIDAKSNLMANYIPVIVKNTNQMSAATVLSNMDDSASLIFVVPQSEAYS</sequence>